<sequence>QKLSTHQYGRKKQKRVYKTYEEAGRALVGWVLQKPGRHEEKEFANQLMDDPDLAADLDSALTKVRAWITTLGSDPSKLHDPTMTVNPGRILSELTSGQGVLNRNPKAFGRYQEHFDRPTSPNPTRFQGNFLAVLDHPDQYPVRDKIIVLHDLTDYFKPENTSRRDEAETGGRGVLPDTPDNSRLLSTQEMNPDGTRKVAGSDRGSKTTVRDENAPSTRMARENRIPVTAGQSFTAARLLHLGNEAGATADELNAMALSIFALWRIDYDHTVDLAAHTLHEVLDIASNFGLAYNMKVPQRASNQYPQVVAKRAKRTNEKLRAQLSPLRNAVANMKSDIESRFLGSRRQTGRKRLADNLLGEYTAELARSDQARADLENADATTAPQVVEQLKTDYYAALRRTIQIYQQLCDVVKAKRIEDRLTEDDRDAVGASRIPLTPPAHP</sequence>
<dbReference type="RefSeq" id="WP_169395939.1">
    <property type="nucleotide sequence ID" value="NZ_JAAXKY010000031.1"/>
</dbReference>
<evidence type="ECO:0000313" key="3">
    <source>
        <dbReference type="Proteomes" id="UP001296706"/>
    </source>
</evidence>
<evidence type="ECO:0000256" key="1">
    <source>
        <dbReference type="SAM" id="MobiDB-lite"/>
    </source>
</evidence>
<feature type="compositionally biased region" description="Basic and acidic residues" evidence="1">
    <location>
        <begin position="159"/>
        <end position="169"/>
    </location>
</feature>
<evidence type="ECO:0000313" key="2">
    <source>
        <dbReference type="EMBL" id="NMH77866.1"/>
    </source>
</evidence>
<gene>
    <name evidence="2" type="ORF">HF577_12330</name>
</gene>
<feature type="compositionally biased region" description="Polar residues" evidence="1">
    <location>
        <begin position="179"/>
        <end position="190"/>
    </location>
</feature>
<proteinExistence type="predicted"/>
<comment type="caution">
    <text evidence="2">The sequence shown here is derived from an EMBL/GenBank/DDBJ whole genome shotgun (WGS) entry which is preliminary data.</text>
</comment>
<feature type="non-terminal residue" evidence="2">
    <location>
        <position position="1"/>
    </location>
</feature>
<reference evidence="2 3" key="1">
    <citation type="submission" date="2020-04" db="EMBL/GenBank/DDBJ databases">
        <authorList>
            <person name="Klaysubun C."/>
            <person name="Duangmal K."/>
            <person name="Lipun K."/>
        </authorList>
    </citation>
    <scope>NUCLEOTIDE SEQUENCE [LARGE SCALE GENOMIC DNA]</scope>
    <source>
        <strain evidence="2 3">JCM 11839</strain>
    </source>
</reference>
<name>A0ABX1RBU9_9PSEU</name>
<protein>
    <submittedName>
        <fullName evidence="2">Uncharacterized protein</fullName>
    </submittedName>
</protein>
<keyword evidence="3" id="KW-1185">Reference proteome</keyword>
<organism evidence="2 3">
    <name type="scientific">Pseudonocardia xinjiangensis</name>
    <dbReference type="NCBI Taxonomy" id="75289"/>
    <lineage>
        <taxon>Bacteria</taxon>
        <taxon>Bacillati</taxon>
        <taxon>Actinomycetota</taxon>
        <taxon>Actinomycetes</taxon>
        <taxon>Pseudonocardiales</taxon>
        <taxon>Pseudonocardiaceae</taxon>
        <taxon>Pseudonocardia</taxon>
    </lineage>
</organism>
<accession>A0ABX1RBU9</accession>
<feature type="compositionally biased region" description="Basic and acidic residues" evidence="1">
    <location>
        <begin position="194"/>
        <end position="218"/>
    </location>
</feature>
<dbReference type="Proteomes" id="UP001296706">
    <property type="component" value="Unassembled WGS sequence"/>
</dbReference>
<feature type="region of interest" description="Disordered" evidence="1">
    <location>
        <begin position="159"/>
        <end position="218"/>
    </location>
</feature>
<dbReference type="EMBL" id="JAAXKY010000031">
    <property type="protein sequence ID" value="NMH77866.1"/>
    <property type="molecule type" value="Genomic_DNA"/>
</dbReference>